<dbReference type="InterPro" id="IPR029028">
    <property type="entry name" value="Alpha/beta_knot_MTases"/>
</dbReference>
<name>A0A095UKY6_9GAMM</name>
<organism evidence="6 7">
    <name type="scientific">Alcanivorax nanhaiticus</name>
    <dbReference type="NCBI Taxonomy" id="1177154"/>
    <lineage>
        <taxon>Bacteria</taxon>
        <taxon>Pseudomonadati</taxon>
        <taxon>Pseudomonadota</taxon>
        <taxon>Gammaproteobacteria</taxon>
        <taxon>Oceanospirillales</taxon>
        <taxon>Alcanivoracaceae</taxon>
        <taxon>Alcanivorax</taxon>
    </lineage>
</organism>
<evidence type="ECO:0000256" key="3">
    <source>
        <dbReference type="ARBA" id="ARBA00022679"/>
    </source>
</evidence>
<dbReference type="GO" id="GO:0005829">
    <property type="term" value="C:cytosol"/>
    <property type="evidence" value="ECO:0007669"/>
    <property type="project" value="TreeGrafter"/>
</dbReference>
<protein>
    <submittedName>
        <fullName evidence="6">Putative RNA methyltransferase</fullName>
    </submittedName>
</protein>
<dbReference type="PATRIC" id="fig|1177154.3.peg.3553"/>
<dbReference type="GO" id="GO:0008173">
    <property type="term" value="F:RNA methyltransferase activity"/>
    <property type="evidence" value="ECO:0007669"/>
    <property type="project" value="InterPro"/>
</dbReference>
<dbReference type="PANTHER" id="PTHR42786">
    <property type="entry name" value="TRNA/RRNA METHYLTRANSFERASE"/>
    <property type="match status" value="1"/>
</dbReference>
<feature type="domain" description="tRNA/rRNA methyltransferase SpoU type" evidence="5">
    <location>
        <begin position="3"/>
        <end position="150"/>
    </location>
</feature>
<dbReference type="STRING" id="1177154.Y5S_03544"/>
<dbReference type="Pfam" id="PF00588">
    <property type="entry name" value="SpoU_methylase"/>
    <property type="match status" value="1"/>
</dbReference>
<dbReference type="SUPFAM" id="SSF75217">
    <property type="entry name" value="alpha/beta knot"/>
    <property type="match status" value="1"/>
</dbReference>
<evidence type="ECO:0000259" key="5">
    <source>
        <dbReference type="Pfam" id="PF00588"/>
    </source>
</evidence>
<dbReference type="CDD" id="cd18093">
    <property type="entry name" value="SpoU-like_TrmJ"/>
    <property type="match status" value="1"/>
</dbReference>
<keyword evidence="3 6" id="KW-0808">Transferase</keyword>
<accession>A0A095UKY6</accession>
<dbReference type="RefSeq" id="WP_035234990.1">
    <property type="nucleotide sequence ID" value="NZ_ARXV01000021.1"/>
</dbReference>
<dbReference type="InterPro" id="IPR029026">
    <property type="entry name" value="tRNA_m1G_MTases_N"/>
</dbReference>
<keyword evidence="7" id="KW-1185">Reference proteome</keyword>
<comment type="similarity">
    <text evidence="1">Belongs to the class IV-like SAM-binding methyltransferase superfamily. RNA methyltransferase TrmH family.</text>
</comment>
<evidence type="ECO:0000313" key="6">
    <source>
        <dbReference type="EMBL" id="KGD63165.1"/>
    </source>
</evidence>
<dbReference type="InterPro" id="IPR001537">
    <property type="entry name" value="SpoU_MeTrfase"/>
</dbReference>
<evidence type="ECO:0000256" key="4">
    <source>
        <dbReference type="ARBA" id="ARBA00022691"/>
    </source>
</evidence>
<dbReference type="GO" id="GO:0003723">
    <property type="term" value="F:RNA binding"/>
    <property type="evidence" value="ECO:0007669"/>
    <property type="project" value="InterPro"/>
</dbReference>
<dbReference type="EMBL" id="ARXV01000021">
    <property type="protein sequence ID" value="KGD63165.1"/>
    <property type="molecule type" value="Genomic_DNA"/>
</dbReference>
<evidence type="ECO:0000313" key="7">
    <source>
        <dbReference type="Proteomes" id="UP000029444"/>
    </source>
</evidence>
<dbReference type="OrthoDB" id="9806346at2"/>
<sequence length="221" mass="24404">MDIAFVLVEPARGENIGAAARALKTMGFADLRLVKPGDMTAANWVAHQSQDILASARQFESLDDALADVDLSIACTARHRIQKDRYVNADACAALLSSKSDSLQRAAIVFGRESSGLTGEEVARCDLGSSIPLAHPQPSLNLAQAVMVYAWELRKHRPEEPAAASDRDTYRHTRDALQGLLNERGIEERENLHQWLLELLPLADDRELGLIRQLLRRLTTS</sequence>
<dbReference type="AlphaFoldDB" id="A0A095UKY6"/>
<dbReference type="GO" id="GO:0002128">
    <property type="term" value="P:tRNA nucleoside ribose methylation"/>
    <property type="evidence" value="ECO:0007669"/>
    <property type="project" value="TreeGrafter"/>
</dbReference>
<evidence type="ECO:0000256" key="2">
    <source>
        <dbReference type="ARBA" id="ARBA00022603"/>
    </source>
</evidence>
<dbReference type="PIRSF" id="PIRSF004808">
    <property type="entry name" value="LasT"/>
    <property type="match status" value="1"/>
</dbReference>
<reference evidence="6 7" key="1">
    <citation type="submission" date="2012-09" db="EMBL/GenBank/DDBJ databases">
        <title>Genome Sequence of alkane-degrading Bacterium Alcanivorax sp. 19-m-6.</title>
        <authorList>
            <person name="Lai Q."/>
            <person name="Shao Z."/>
        </authorList>
    </citation>
    <scope>NUCLEOTIDE SEQUENCE [LARGE SCALE GENOMIC DNA]</scope>
    <source>
        <strain evidence="6 7">19-m-6</strain>
    </source>
</reference>
<keyword evidence="2 6" id="KW-0489">Methyltransferase</keyword>
<dbReference type="Proteomes" id="UP000029444">
    <property type="component" value="Unassembled WGS sequence"/>
</dbReference>
<comment type="caution">
    <text evidence="6">The sequence shown here is derived from an EMBL/GenBank/DDBJ whole genome shotgun (WGS) entry which is preliminary data.</text>
</comment>
<dbReference type="InterPro" id="IPR004384">
    <property type="entry name" value="RNA_MeTrfase_TrmJ/LasT"/>
</dbReference>
<evidence type="ECO:0000256" key="1">
    <source>
        <dbReference type="ARBA" id="ARBA00007228"/>
    </source>
</evidence>
<dbReference type="PANTHER" id="PTHR42786:SF1">
    <property type="entry name" value="TRNA (CYTIDINE_URIDINE-2'-O-)-METHYLTRANSFERASE TRMJ"/>
    <property type="match status" value="1"/>
</dbReference>
<dbReference type="Gene3D" id="3.40.1280.10">
    <property type="match status" value="1"/>
</dbReference>
<gene>
    <name evidence="6" type="ORF">Y5S_03544</name>
</gene>
<dbReference type="eggNOG" id="COG0565">
    <property type="taxonomic scope" value="Bacteria"/>
</dbReference>
<keyword evidence="4" id="KW-0949">S-adenosyl-L-methionine</keyword>
<dbReference type="NCBIfam" id="NF007752">
    <property type="entry name" value="PRK10433.1"/>
    <property type="match status" value="1"/>
</dbReference>
<proteinExistence type="inferred from homology"/>